<reference evidence="1" key="1">
    <citation type="submission" date="2023-03" db="EMBL/GenBank/DDBJ databases">
        <authorList>
            <person name="Steffen K."/>
            <person name="Cardenas P."/>
        </authorList>
    </citation>
    <scope>NUCLEOTIDE SEQUENCE</scope>
</reference>
<comment type="caution">
    <text evidence="1">The sequence shown here is derived from an EMBL/GenBank/DDBJ whole genome shotgun (WGS) entry which is preliminary data.</text>
</comment>
<proteinExistence type="predicted"/>
<evidence type="ECO:0000313" key="2">
    <source>
        <dbReference type="Proteomes" id="UP001174909"/>
    </source>
</evidence>
<sequence length="78" mass="9133">MGQNQSVLHREVSLIQRLKILYLVWGRTRVSSIERCPLFRGSMGQNKSVLHREVSLIQRYSMGQNQSVLHREVSLIQR</sequence>
<keyword evidence="2" id="KW-1185">Reference proteome</keyword>
<dbReference type="Proteomes" id="UP001174909">
    <property type="component" value="Unassembled WGS sequence"/>
</dbReference>
<organism evidence="1 2">
    <name type="scientific">Geodia barretti</name>
    <name type="common">Barrett's horny sponge</name>
    <dbReference type="NCBI Taxonomy" id="519541"/>
    <lineage>
        <taxon>Eukaryota</taxon>
        <taxon>Metazoa</taxon>
        <taxon>Porifera</taxon>
        <taxon>Demospongiae</taxon>
        <taxon>Heteroscleromorpha</taxon>
        <taxon>Tetractinellida</taxon>
        <taxon>Astrophorina</taxon>
        <taxon>Geodiidae</taxon>
        <taxon>Geodia</taxon>
    </lineage>
</organism>
<evidence type="ECO:0000313" key="1">
    <source>
        <dbReference type="EMBL" id="CAI8033760.1"/>
    </source>
</evidence>
<accession>A0AA35X0R8</accession>
<dbReference type="EMBL" id="CASHTH010002691">
    <property type="protein sequence ID" value="CAI8033760.1"/>
    <property type="molecule type" value="Genomic_DNA"/>
</dbReference>
<protein>
    <submittedName>
        <fullName evidence="1">Uncharacterized protein</fullName>
    </submittedName>
</protein>
<name>A0AA35X0R8_GEOBA</name>
<gene>
    <name evidence="1" type="ORF">GBAR_LOCUS19050</name>
</gene>
<dbReference type="AlphaFoldDB" id="A0AA35X0R8"/>